<keyword evidence="3" id="KW-1185">Reference proteome</keyword>
<proteinExistence type="predicted"/>
<feature type="transmembrane region" description="Helical" evidence="1">
    <location>
        <begin position="6"/>
        <end position="25"/>
    </location>
</feature>
<accession>A0A2T6BS06</accession>
<keyword evidence="1" id="KW-1133">Transmembrane helix</keyword>
<evidence type="ECO:0000313" key="2">
    <source>
        <dbReference type="EMBL" id="PTX58826.1"/>
    </source>
</evidence>
<dbReference type="Proteomes" id="UP000244090">
    <property type="component" value="Unassembled WGS sequence"/>
</dbReference>
<evidence type="ECO:0000313" key="3">
    <source>
        <dbReference type="Proteomes" id="UP000244090"/>
    </source>
</evidence>
<gene>
    <name evidence="2" type="ORF">C8N46_112134</name>
</gene>
<dbReference type="EMBL" id="QBKT01000012">
    <property type="protein sequence ID" value="PTX58826.1"/>
    <property type="molecule type" value="Genomic_DNA"/>
</dbReference>
<reference evidence="2 3" key="1">
    <citation type="submission" date="2018-04" db="EMBL/GenBank/DDBJ databases">
        <title>Genomic Encyclopedia of Archaeal and Bacterial Type Strains, Phase II (KMG-II): from individual species to whole genera.</title>
        <authorList>
            <person name="Goeker M."/>
        </authorList>
    </citation>
    <scope>NUCLEOTIDE SEQUENCE [LARGE SCALE GENOMIC DNA]</scope>
    <source>
        <strain evidence="2 3">DSM 25731</strain>
    </source>
</reference>
<keyword evidence="1" id="KW-0472">Membrane</keyword>
<dbReference type="AlphaFoldDB" id="A0A2T6BS06"/>
<protein>
    <submittedName>
        <fullName evidence="2">Uncharacterized protein</fullName>
    </submittedName>
</protein>
<keyword evidence="1" id="KW-0812">Transmembrane</keyword>
<sequence>MYLFWTIFNFIFIIIFSALVLTVIAKGKKVFLQKYSIATVVIMTVGIISCF</sequence>
<evidence type="ECO:0000256" key="1">
    <source>
        <dbReference type="SAM" id="Phobius"/>
    </source>
</evidence>
<name>A0A2T6BS06_9FLAO</name>
<organism evidence="2 3">
    <name type="scientific">Kordia periserrulae</name>
    <dbReference type="NCBI Taxonomy" id="701523"/>
    <lineage>
        <taxon>Bacteria</taxon>
        <taxon>Pseudomonadati</taxon>
        <taxon>Bacteroidota</taxon>
        <taxon>Flavobacteriia</taxon>
        <taxon>Flavobacteriales</taxon>
        <taxon>Flavobacteriaceae</taxon>
        <taxon>Kordia</taxon>
    </lineage>
</organism>
<comment type="caution">
    <text evidence="2">The sequence shown here is derived from an EMBL/GenBank/DDBJ whole genome shotgun (WGS) entry which is preliminary data.</text>
</comment>